<evidence type="ECO:0008006" key="4">
    <source>
        <dbReference type="Google" id="ProtNLM"/>
    </source>
</evidence>
<accession>A0A2S5TBJ8</accession>
<keyword evidence="3" id="KW-1185">Reference proteome</keyword>
<protein>
    <recommendedName>
        <fullName evidence="4">Lipocalin-like domain-containing protein</fullName>
    </recommendedName>
</protein>
<name>A0A2S5TBJ8_9GAMM</name>
<dbReference type="EMBL" id="PSNW01000013">
    <property type="protein sequence ID" value="PPE72336.1"/>
    <property type="molecule type" value="Genomic_DNA"/>
</dbReference>
<gene>
    <name evidence="2" type="ORF">C3942_18650</name>
</gene>
<keyword evidence="1" id="KW-0732">Signal</keyword>
<feature type="signal peptide" evidence="1">
    <location>
        <begin position="1"/>
        <end position="23"/>
    </location>
</feature>
<dbReference type="Proteomes" id="UP000238220">
    <property type="component" value="Unassembled WGS sequence"/>
</dbReference>
<proteinExistence type="predicted"/>
<sequence>MTRLRGGFVVLALLLCMVGWADAADLSGTWRGSMNGQPAELVLRADGSGSFNGQGLSWQVFAGSLLLEQGGEVMAYSYSQQGNRMTVSGGDLGAPVQLERGGKAGKAAPAPAAQARASAGVRPELAGRWCYVSSFSANAGGGSQSSRCFELRPDGSYRYQSEGSMSAYAPGVWGGTTSSSSDSGRWTANAVSITANSVNGGSTTYPLELRNHPKTRDPMICLDGDCYVTQYQKPSW</sequence>
<dbReference type="OrthoDB" id="6843578at2"/>
<evidence type="ECO:0000313" key="2">
    <source>
        <dbReference type="EMBL" id="PPE72336.1"/>
    </source>
</evidence>
<comment type="caution">
    <text evidence="2">The sequence shown here is derived from an EMBL/GenBank/DDBJ whole genome shotgun (WGS) entry which is preliminary data.</text>
</comment>
<evidence type="ECO:0000313" key="3">
    <source>
        <dbReference type="Proteomes" id="UP000238220"/>
    </source>
</evidence>
<dbReference type="RefSeq" id="WP_104231885.1">
    <property type="nucleotide sequence ID" value="NZ_PSNW01000013.1"/>
</dbReference>
<reference evidence="2 3" key="1">
    <citation type="submission" date="2018-02" db="EMBL/GenBank/DDBJ databases">
        <title>Genome sequencing of Solimonas sp. HR-BB.</title>
        <authorList>
            <person name="Lee Y."/>
            <person name="Jeon C.O."/>
        </authorList>
    </citation>
    <scope>NUCLEOTIDE SEQUENCE [LARGE SCALE GENOMIC DNA]</scope>
    <source>
        <strain evidence="2 3">HR-BB</strain>
    </source>
</reference>
<organism evidence="2 3">
    <name type="scientific">Solimonas fluminis</name>
    <dbReference type="NCBI Taxonomy" id="2086571"/>
    <lineage>
        <taxon>Bacteria</taxon>
        <taxon>Pseudomonadati</taxon>
        <taxon>Pseudomonadota</taxon>
        <taxon>Gammaproteobacteria</taxon>
        <taxon>Nevskiales</taxon>
        <taxon>Nevskiaceae</taxon>
        <taxon>Solimonas</taxon>
    </lineage>
</organism>
<feature type="chain" id="PRO_5015542814" description="Lipocalin-like domain-containing protein" evidence="1">
    <location>
        <begin position="24"/>
        <end position="236"/>
    </location>
</feature>
<dbReference type="AlphaFoldDB" id="A0A2S5TBJ8"/>
<evidence type="ECO:0000256" key="1">
    <source>
        <dbReference type="SAM" id="SignalP"/>
    </source>
</evidence>